<evidence type="ECO:0000313" key="3">
    <source>
        <dbReference type="Proteomes" id="UP001286313"/>
    </source>
</evidence>
<feature type="compositionally biased region" description="Polar residues" evidence="1">
    <location>
        <begin position="66"/>
        <end position="84"/>
    </location>
</feature>
<comment type="caution">
    <text evidence="2">The sequence shown here is derived from an EMBL/GenBank/DDBJ whole genome shotgun (WGS) entry which is preliminary data.</text>
</comment>
<dbReference type="AlphaFoldDB" id="A0AAE1BKC6"/>
<feature type="compositionally biased region" description="Acidic residues" evidence="1">
    <location>
        <begin position="120"/>
        <end position="131"/>
    </location>
</feature>
<evidence type="ECO:0000313" key="2">
    <source>
        <dbReference type="EMBL" id="KAK3852048.1"/>
    </source>
</evidence>
<gene>
    <name evidence="2" type="ORF">Pcinc_041349</name>
</gene>
<name>A0AAE1BKC6_PETCI</name>
<feature type="compositionally biased region" description="Low complexity" evidence="1">
    <location>
        <begin position="171"/>
        <end position="189"/>
    </location>
</feature>
<reference evidence="2" key="1">
    <citation type="submission" date="2023-10" db="EMBL/GenBank/DDBJ databases">
        <title>Genome assemblies of two species of porcelain crab, Petrolisthes cinctipes and Petrolisthes manimaculis (Anomura: Porcellanidae).</title>
        <authorList>
            <person name="Angst P."/>
        </authorList>
    </citation>
    <scope>NUCLEOTIDE SEQUENCE</scope>
    <source>
        <strain evidence="2">PB745_01</strain>
        <tissue evidence="2">Gill</tissue>
    </source>
</reference>
<proteinExistence type="predicted"/>
<dbReference type="Proteomes" id="UP001286313">
    <property type="component" value="Unassembled WGS sequence"/>
</dbReference>
<protein>
    <submittedName>
        <fullName evidence="2">Uncharacterized protein</fullName>
    </submittedName>
</protein>
<feature type="region of interest" description="Disordered" evidence="1">
    <location>
        <begin position="26"/>
        <end position="265"/>
    </location>
</feature>
<feature type="compositionally biased region" description="Acidic residues" evidence="1">
    <location>
        <begin position="252"/>
        <end position="265"/>
    </location>
</feature>
<evidence type="ECO:0000256" key="1">
    <source>
        <dbReference type="SAM" id="MobiDB-lite"/>
    </source>
</evidence>
<dbReference type="EMBL" id="JAWQEG010007609">
    <property type="protein sequence ID" value="KAK3852048.1"/>
    <property type="molecule type" value="Genomic_DNA"/>
</dbReference>
<keyword evidence="3" id="KW-1185">Reference proteome</keyword>
<accession>A0AAE1BKC6</accession>
<feature type="compositionally biased region" description="Polar residues" evidence="1">
    <location>
        <begin position="102"/>
        <end position="115"/>
    </location>
</feature>
<organism evidence="2 3">
    <name type="scientific">Petrolisthes cinctipes</name>
    <name type="common">Flat porcelain crab</name>
    <dbReference type="NCBI Taxonomy" id="88211"/>
    <lineage>
        <taxon>Eukaryota</taxon>
        <taxon>Metazoa</taxon>
        <taxon>Ecdysozoa</taxon>
        <taxon>Arthropoda</taxon>
        <taxon>Crustacea</taxon>
        <taxon>Multicrustacea</taxon>
        <taxon>Malacostraca</taxon>
        <taxon>Eumalacostraca</taxon>
        <taxon>Eucarida</taxon>
        <taxon>Decapoda</taxon>
        <taxon>Pleocyemata</taxon>
        <taxon>Anomura</taxon>
        <taxon>Galatheoidea</taxon>
        <taxon>Porcellanidae</taxon>
        <taxon>Petrolisthes</taxon>
    </lineage>
</organism>
<sequence length="265" mass="29367">MRQRDEEGERRHKEENEADCKIRWKVEDEKVSRKKDPRGGTDPFVWVDLRNEEPTKDDEGEECSDKTSALDSTQRYSGQDARSSPQDEDNLPPLEKKLLSHSAHTSDLSSDPTPWSGSETEGENDSEENNSVEDRLLPNITPTSGNKTPIKEVEKSEDDDDTASNHSEGRSSSCSFLDSSDSNTTIDSSPMSEKELSGQSSYGSSHCSPSMVSPSSMSGMSLRDSSMETSLSTIPGSFGDVAPRRTKRRDADDDDIEEEEQDFSP</sequence>
<feature type="compositionally biased region" description="Low complexity" evidence="1">
    <location>
        <begin position="197"/>
        <end position="224"/>
    </location>
</feature>